<dbReference type="Proteomes" id="UP001148838">
    <property type="component" value="Unassembled WGS sequence"/>
</dbReference>
<dbReference type="PANTHER" id="PTHR47331">
    <property type="entry name" value="PHD-TYPE DOMAIN-CONTAINING PROTEIN"/>
    <property type="match status" value="1"/>
</dbReference>
<accession>A0ABQ8TUX6</accession>
<evidence type="ECO:0000313" key="1">
    <source>
        <dbReference type="EMBL" id="KAJ4450535.1"/>
    </source>
</evidence>
<sequence length="237" mass="27729">MERRFQRQPLLQEEYCKFMTDYEQLGHMRKIDIKEEEEDKESCYLPHHATLRKCTPKSRCIQKTQVYTQPEEQVRVYELTTVTYGTSSAPFQATRSLQMLAEVSRRYPLASRTLQRDFYVDDLLSGCSNLQTTLTTQSQLTEVLQSAGFHLRKWSSNHPSLLRQCLQKTEKQNYHTLSMKWMELRPWDFFGIQVQTSFSYVCSGSTMTKRQVASTIASIFDPLGLISPVVIKRKIFL</sequence>
<proteinExistence type="predicted"/>
<reference evidence="1 2" key="1">
    <citation type="journal article" date="2022" name="Allergy">
        <title>Genome assembly and annotation of Periplaneta americana reveal a comprehensive cockroach allergen profile.</title>
        <authorList>
            <person name="Wang L."/>
            <person name="Xiong Q."/>
            <person name="Saelim N."/>
            <person name="Wang L."/>
            <person name="Nong W."/>
            <person name="Wan A.T."/>
            <person name="Shi M."/>
            <person name="Liu X."/>
            <person name="Cao Q."/>
            <person name="Hui J.H.L."/>
            <person name="Sookrung N."/>
            <person name="Leung T.F."/>
            <person name="Tungtrongchitr A."/>
            <person name="Tsui S.K.W."/>
        </authorList>
    </citation>
    <scope>NUCLEOTIDE SEQUENCE [LARGE SCALE GENOMIC DNA]</scope>
    <source>
        <strain evidence="1">PWHHKU_190912</strain>
    </source>
</reference>
<gene>
    <name evidence="1" type="ORF">ANN_01962</name>
</gene>
<name>A0ABQ8TUX6_PERAM</name>
<dbReference type="Pfam" id="PF05380">
    <property type="entry name" value="Peptidase_A17"/>
    <property type="match status" value="1"/>
</dbReference>
<dbReference type="SUPFAM" id="SSF56672">
    <property type="entry name" value="DNA/RNA polymerases"/>
    <property type="match status" value="1"/>
</dbReference>
<dbReference type="InterPro" id="IPR008042">
    <property type="entry name" value="Retrotrans_Pao"/>
</dbReference>
<evidence type="ECO:0000313" key="2">
    <source>
        <dbReference type="Proteomes" id="UP001148838"/>
    </source>
</evidence>
<dbReference type="InterPro" id="IPR043502">
    <property type="entry name" value="DNA/RNA_pol_sf"/>
</dbReference>
<keyword evidence="2" id="KW-1185">Reference proteome</keyword>
<dbReference type="EMBL" id="JAJSOF020000003">
    <property type="protein sequence ID" value="KAJ4450535.1"/>
    <property type="molecule type" value="Genomic_DNA"/>
</dbReference>
<organism evidence="1 2">
    <name type="scientific">Periplaneta americana</name>
    <name type="common">American cockroach</name>
    <name type="synonym">Blatta americana</name>
    <dbReference type="NCBI Taxonomy" id="6978"/>
    <lineage>
        <taxon>Eukaryota</taxon>
        <taxon>Metazoa</taxon>
        <taxon>Ecdysozoa</taxon>
        <taxon>Arthropoda</taxon>
        <taxon>Hexapoda</taxon>
        <taxon>Insecta</taxon>
        <taxon>Pterygota</taxon>
        <taxon>Neoptera</taxon>
        <taxon>Polyneoptera</taxon>
        <taxon>Dictyoptera</taxon>
        <taxon>Blattodea</taxon>
        <taxon>Blattoidea</taxon>
        <taxon>Blattidae</taxon>
        <taxon>Blattinae</taxon>
        <taxon>Periplaneta</taxon>
    </lineage>
</organism>
<comment type="caution">
    <text evidence="1">The sequence shown here is derived from an EMBL/GenBank/DDBJ whole genome shotgun (WGS) entry which is preliminary data.</text>
</comment>
<protein>
    <submittedName>
        <fullName evidence="1">Uncharacterized protein</fullName>
    </submittedName>
</protein>